<dbReference type="EMBL" id="SACQ01000007">
    <property type="protein sequence ID" value="RVU29863.1"/>
    <property type="molecule type" value="Genomic_DNA"/>
</dbReference>
<dbReference type="Pfam" id="PF07963">
    <property type="entry name" value="N_methyl"/>
    <property type="match status" value="1"/>
</dbReference>
<sequence length="138" mass="14638">MKQFGFSLIELMISVAIVAILAAVALPSYQEHVLNTWRATATGCLLELGQGMERRFATATPMSYAIGAADWPLSGCTNDLADRYNFPLPVVNGAGTTYTITAVPKGAQSGDSKCGTLGINNLGVRSETGSKDVAYCWQ</sequence>
<dbReference type="InterPro" id="IPR031982">
    <property type="entry name" value="PilE-like"/>
</dbReference>
<evidence type="ECO:0000313" key="2">
    <source>
        <dbReference type="EMBL" id="RVU29863.1"/>
    </source>
</evidence>
<keyword evidence="1" id="KW-0472">Membrane</keyword>
<feature type="transmembrane region" description="Helical" evidence="1">
    <location>
        <begin position="6"/>
        <end position="29"/>
    </location>
</feature>
<proteinExistence type="predicted"/>
<accession>A0A437Q5T1</accession>
<evidence type="ECO:0000256" key="1">
    <source>
        <dbReference type="SAM" id="Phobius"/>
    </source>
</evidence>
<dbReference type="RefSeq" id="WP_127695195.1">
    <property type="nucleotide sequence ID" value="NZ_SACQ01000007.1"/>
</dbReference>
<organism evidence="2 3">
    <name type="scientific">Neptunomonas marina</name>
    <dbReference type="NCBI Taxonomy" id="1815562"/>
    <lineage>
        <taxon>Bacteria</taxon>
        <taxon>Pseudomonadati</taxon>
        <taxon>Pseudomonadota</taxon>
        <taxon>Gammaproteobacteria</taxon>
        <taxon>Oceanospirillales</taxon>
        <taxon>Oceanospirillaceae</taxon>
        <taxon>Neptunomonas</taxon>
    </lineage>
</organism>
<keyword evidence="1" id="KW-0812">Transmembrane</keyword>
<keyword evidence="3" id="KW-1185">Reference proteome</keyword>
<reference evidence="2 3" key="1">
    <citation type="submission" date="2019-01" db="EMBL/GenBank/DDBJ databases">
        <authorList>
            <person name="Chen W.-M."/>
        </authorList>
    </citation>
    <scope>NUCLEOTIDE SEQUENCE [LARGE SCALE GENOMIC DNA]</scope>
    <source>
        <strain evidence="2 3">HPM-16</strain>
    </source>
</reference>
<protein>
    <submittedName>
        <fullName evidence="2">Prepilin-type N-terminal cleavage/methylation domain-containing protein</fullName>
    </submittedName>
</protein>
<dbReference type="AlphaFoldDB" id="A0A437Q5T1"/>
<comment type="caution">
    <text evidence="2">The sequence shown here is derived from an EMBL/GenBank/DDBJ whole genome shotgun (WGS) entry which is preliminary data.</text>
</comment>
<name>A0A437Q5T1_9GAMM</name>
<evidence type="ECO:0000313" key="3">
    <source>
        <dbReference type="Proteomes" id="UP000282818"/>
    </source>
</evidence>
<dbReference type="InterPro" id="IPR045584">
    <property type="entry name" value="Pilin-like"/>
</dbReference>
<dbReference type="SUPFAM" id="SSF54523">
    <property type="entry name" value="Pili subunits"/>
    <property type="match status" value="1"/>
</dbReference>
<dbReference type="Proteomes" id="UP000282818">
    <property type="component" value="Unassembled WGS sequence"/>
</dbReference>
<keyword evidence="1" id="KW-1133">Transmembrane helix</keyword>
<gene>
    <name evidence="2" type="ORF">EOE65_15075</name>
</gene>
<dbReference type="Pfam" id="PF16732">
    <property type="entry name" value="ComP_DUS"/>
    <property type="match status" value="1"/>
</dbReference>
<dbReference type="InterPro" id="IPR012902">
    <property type="entry name" value="N_methyl_site"/>
</dbReference>
<dbReference type="GO" id="GO:0043683">
    <property type="term" value="P:type IV pilus assembly"/>
    <property type="evidence" value="ECO:0007669"/>
    <property type="project" value="InterPro"/>
</dbReference>
<dbReference type="NCBIfam" id="TIGR02532">
    <property type="entry name" value="IV_pilin_GFxxxE"/>
    <property type="match status" value="1"/>
</dbReference>
<dbReference type="Gene3D" id="3.30.700.10">
    <property type="entry name" value="Glycoprotein, Type 4 Pilin"/>
    <property type="match status" value="1"/>
</dbReference>